<accession>A0A6J4I9Y5</accession>
<evidence type="ECO:0000256" key="8">
    <source>
        <dbReference type="PIRSR" id="PIRSR000197-1"/>
    </source>
</evidence>
<feature type="active site" evidence="8">
    <location>
        <position position="808"/>
    </location>
</feature>
<evidence type="ECO:0000256" key="9">
    <source>
        <dbReference type="SAM" id="MobiDB-lite"/>
    </source>
</evidence>
<proteinExistence type="inferred from homology"/>
<dbReference type="InterPro" id="IPR005932">
    <property type="entry name" value="RocA"/>
</dbReference>
<dbReference type="InterPro" id="IPR016160">
    <property type="entry name" value="Ald_DH_CS_CYS"/>
</dbReference>
<dbReference type="PIRSF" id="PIRSF000197">
    <property type="entry name" value="Bifunct_PutA"/>
    <property type="match status" value="1"/>
</dbReference>
<dbReference type="InterPro" id="IPR015590">
    <property type="entry name" value="Aldehyde_DH_dom"/>
</dbReference>
<evidence type="ECO:0000259" key="11">
    <source>
        <dbReference type="Pfam" id="PF01619"/>
    </source>
</evidence>
<dbReference type="Gene3D" id="3.40.309.10">
    <property type="entry name" value="Aldehyde Dehydrogenase, Chain A, domain 2"/>
    <property type="match status" value="1"/>
</dbReference>
<evidence type="ECO:0000259" key="12">
    <source>
        <dbReference type="Pfam" id="PF18083"/>
    </source>
</evidence>
<dbReference type="GO" id="GO:0003842">
    <property type="term" value="F:L-glutamate gamma-semialdehyde dehydrogenase activity"/>
    <property type="evidence" value="ECO:0007669"/>
    <property type="project" value="UniProtKB-EC"/>
</dbReference>
<dbReference type="NCBIfam" id="NF002852">
    <property type="entry name" value="PRK03137.1"/>
    <property type="match status" value="1"/>
</dbReference>
<dbReference type="GO" id="GO:0003700">
    <property type="term" value="F:DNA-binding transcription factor activity"/>
    <property type="evidence" value="ECO:0007669"/>
    <property type="project" value="InterPro"/>
</dbReference>
<dbReference type="InterPro" id="IPR016163">
    <property type="entry name" value="Ald_DH_C"/>
</dbReference>
<dbReference type="EC" id="1.2.1.88" evidence="2"/>
<dbReference type="Gene3D" id="3.40.605.10">
    <property type="entry name" value="Aldehyde Dehydrogenase, Chain A, domain 1"/>
    <property type="match status" value="1"/>
</dbReference>
<protein>
    <recommendedName>
        <fullName evidence="5">L-glutamate gamma-semialdehyde dehydrogenase</fullName>
        <ecNumber evidence="2">1.2.1.88</ecNumber>
    </recommendedName>
    <alternativeName>
        <fullName evidence="5">L-glutamate gamma-semialdehyde dehydrogenase</fullName>
    </alternativeName>
</protein>
<dbReference type="Pfam" id="PF01619">
    <property type="entry name" value="Pro_dh"/>
    <property type="match status" value="1"/>
</dbReference>
<dbReference type="PANTHER" id="PTHR42862:SF1">
    <property type="entry name" value="DELTA-1-PYRROLINE-5-CARBOXYLATE DEHYDROGENASE 2, ISOFORM A-RELATED"/>
    <property type="match status" value="1"/>
</dbReference>
<evidence type="ECO:0000256" key="3">
    <source>
        <dbReference type="ARBA" id="ARBA00023002"/>
    </source>
</evidence>
<name>A0A6J4I9Y5_9BACT</name>
<dbReference type="SUPFAM" id="SSF53720">
    <property type="entry name" value="ALDH-like"/>
    <property type="match status" value="1"/>
</dbReference>
<reference evidence="13" key="1">
    <citation type="submission" date="2020-02" db="EMBL/GenBank/DDBJ databases">
        <authorList>
            <person name="Meier V. D."/>
        </authorList>
    </citation>
    <scope>NUCLEOTIDE SEQUENCE</scope>
    <source>
        <strain evidence="13">AVDCRST_MAG42</strain>
    </source>
</reference>
<keyword evidence="4" id="KW-0520">NAD</keyword>
<dbReference type="AlphaFoldDB" id="A0A6J4I9Y5"/>
<evidence type="ECO:0000256" key="4">
    <source>
        <dbReference type="ARBA" id="ARBA00023027"/>
    </source>
</evidence>
<dbReference type="PROSITE" id="PS00070">
    <property type="entry name" value="ALDEHYDE_DEHYDR_CYS"/>
    <property type="match status" value="1"/>
</dbReference>
<organism evidence="13">
    <name type="scientific">uncultured Chthoniobacterales bacterium</name>
    <dbReference type="NCBI Taxonomy" id="1836801"/>
    <lineage>
        <taxon>Bacteria</taxon>
        <taxon>Pseudomonadati</taxon>
        <taxon>Verrucomicrobiota</taxon>
        <taxon>Spartobacteria</taxon>
        <taxon>Chthoniobacterales</taxon>
        <taxon>environmental samples</taxon>
    </lineage>
</organism>
<dbReference type="InterPro" id="IPR025703">
    <property type="entry name" value="Bifunct_PutA"/>
</dbReference>
<feature type="domain" description="Aldehyde dehydrogenase" evidence="10">
    <location>
        <begin position="538"/>
        <end position="995"/>
    </location>
</feature>
<sequence>MSALQMETERRGEQIFELVDRHPESIFSKAGFYQRMMAISMKDEAFKVQMFRFVDVLAALKQPADIVQHLDEYFAKMNNGFTPLLKPGIRMAKIAPWLTAPILRWNVSGMARQFISGRNPQDALKTLRNARKRKIGFTVDLLGEAVVSEQEAEEYGTRCMQLLEGLAAETRGWTDPLGNNAELFPVLNMSVKISALYSQMNPADPADAIAHLGPRLRPILRRAKELGAFINFDMESYAHKNSTLDLFKTLFTEPEFKDWPHAGIVIQAYLRDAEHDLRDLIEWGRRRGTRFTVRLVKGAYWDYEKIKAAQNGWRVPVWLQKPESDANFETCTRVLLENEDIVTSAFGSHNVRSIAHAQALAEQMGIDKSRFEFQLLYGMAGPIKRALVEMGYRVREYCPVGELLPGMAYLVRRLLENTSNEGFLKAKFSDKASTAQLLRDPNTLVRKRTREVATIGPDRMRENGDNGFIETDGTVDGSSRNGHSRDSGPGDTYENAPLVNFVHKETQERMQAAIRDVRARLGQQYPLVINGQKITTGKWMPSINPSNPSEVVGSVAEAGIAEADQAADAARRAFEHWCRVSVNHRAELLERAAAIMDRRRFELSAFEVFEVGKGWAEADGDIREAIDFLLFYAQQVRILGRPTLTQHVLGEESYQHYWPRGVSLVIAPWNFPIAILAGMVSAAIVTGNAVIMKPAEQSAICGALLMEIFEEAGVPPGVLNLLSGDGAVIGKHLVDHKDIDMIAFTGSREVGLKIWESAGKTRPGQRELKRVVCEMGGKNAVIVDSDADLDEATIDTVYSAFGYQGQKCSACSRLIVLEENYDRVVERLISATASLRVGNPETPGISVGPVIDEEAYERIKKTVAEGSGHATLAFQQTNVPPTGYFIGPTIFTNVKPEDTLSQCEIFGPVLSVIKVRDLDEAIRVANSTEYALTAGFFSRSPANIERIKAELVAGNVYINRSCTGAVVGRHPFGGFKMSGAGTKAGGSDYLLNFIVPRVVTENIMRHGFAPETTPMHRDEFMGTWTTPPMKDAARNGHG</sequence>
<comment type="similarity">
    <text evidence="7">Belongs to the aldehyde dehydrogenase family. RocA subfamily.</text>
</comment>
<evidence type="ECO:0000256" key="1">
    <source>
        <dbReference type="ARBA" id="ARBA00004786"/>
    </source>
</evidence>
<keyword evidence="3 13" id="KW-0560">Oxidoreductase</keyword>
<dbReference type="GO" id="GO:0009898">
    <property type="term" value="C:cytoplasmic side of plasma membrane"/>
    <property type="evidence" value="ECO:0007669"/>
    <property type="project" value="TreeGrafter"/>
</dbReference>
<dbReference type="InterPro" id="IPR002872">
    <property type="entry name" value="Proline_DH_dom"/>
</dbReference>
<evidence type="ECO:0000256" key="2">
    <source>
        <dbReference type="ARBA" id="ARBA00012884"/>
    </source>
</evidence>
<feature type="active site" evidence="8">
    <location>
        <position position="774"/>
    </location>
</feature>
<dbReference type="InterPro" id="IPR050485">
    <property type="entry name" value="Proline_metab_enzyme"/>
</dbReference>
<evidence type="ECO:0000313" key="13">
    <source>
        <dbReference type="EMBL" id="CAA9245207.1"/>
    </source>
</evidence>
<dbReference type="InterPro" id="IPR016162">
    <property type="entry name" value="Ald_DH_N"/>
</dbReference>
<evidence type="ECO:0000259" key="10">
    <source>
        <dbReference type="Pfam" id="PF00171"/>
    </source>
</evidence>
<dbReference type="FunFam" id="3.40.309.10:FF:000005">
    <property type="entry name" value="1-pyrroline-5-carboxylate dehydrogenase 1"/>
    <property type="match status" value="1"/>
</dbReference>
<dbReference type="FunFam" id="3.40.605.10:FF:000045">
    <property type="entry name" value="1-pyrroline-5-carboxylate dehydrogenase 1"/>
    <property type="match status" value="1"/>
</dbReference>
<gene>
    <name evidence="13" type="ORF">AVDCRST_MAG42-1929</name>
</gene>
<comment type="catalytic activity">
    <reaction evidence="6">
        <text>L-glutamate 5-semialdehyde + NAD(+) + H2O = L-glutamate + NADH + 2 H(+)</text>
        <dbReference type="Rhea" id="RHEA:30235"/>
        <dbReference type="ChEBI" id="CHEBI:15377"/>
        <dbReference type="ChEBI" id="CHEBI:15378"/>
        <dbReference type="ChEBI" id="CHEBI:29985"/>
        <dbReference type="ChEBI" id="CHEBI:57540"/>
        <dbReference type="ChEBI" id="CHEBI:57945"/>
        <dbReference type="ChEBI" id="CHEBI:58066"/>
        <dbReference type="EC" id="1.2.1.88"/>
    </reaction>
</comment>
<dbReference type="InterPro" id="IPR041514">
    <property type="entry name" value="PutA_N"/>
</dbReference>
<dbReference type="GO" id="GO:0004657">
    <property type="term" value="F:proline dehydrogenase activity"/>
    <property type="evidence" value="ECO:0007669"/>
    <property type="project" value="InterPro"/>
</dbReference>
<dbReference type="PANTHER" id="PTHR42862">
    <property type="entry name" value="DELTA-1-PYRROLINE-5-CARBOXYLATE DEHYDROGENASE 1, ISOFORM A-RELATED"/>
    <property type="match status" value="1"/>
</dbReference>
<comment type="pathway">
    <text evidence="1">Amino-acid degradation; L-proline degradation into L-glutamate; L-glutamate from L-proline: step 2/2.</text>
</comment>
<feature type="domain" description="Proline utilization A N-terminal" evidence="12">
    <location>
        <begin position="7"/>
        <end position="114"/>
    </location>
</feature>
<dbReference type="Pfam" id="PF00171">
    <property type="entry name" value="Aldedh"/>
    <property type="match status" value="1"/>
</dbReference>
<dbReference type="CDD" id="cd07124">
    <property type="entry name" value="ALDH_PutA-P5CDH-RocA"/>
    <property type="match status" value="1"/>
</dbReference>
<feature type="region of interest" description="Disordered" evidence="9">
    <location>
        <begin position="457"/>
        <end position="495"/>
    </location>
</feature>
<dbReference type="EMBL" id="CADCTA010000071">
    <property type="protein sequence ID" value="CAA9245207.1"/>
    <property type="molecule type" value="Genomic_DNA"/>
</dbReference>
<dbReference type="Gene3D" id="3.20.20.220">
    <property type="match status" value="1"/>
</dbReference>
<evidence type="ECO:0000256" key="7">
    <source>
        <dbReference type="ARBA" id="ARBA00061617"/>
    </source>
</evidence>
<dbReference type="InterPro" id="IPR016161">
    <property type="entry name" value="Ald_DH/histidinol_DH"/>
</dbReference>
<dbReference type="SUPFAM" id="SSF51730">
    <property type="entry name" value="FAD-linked oxidoreductase"/>
    <property type="match status" value="1"/>
</dbReference>
<dbReference type="InterPro" id="IPR029041">
    <property type="entry name" value="FAD-linked_oxidoreductase-like"/>
</dbReference>
<dbReference type="Pfam" id="PF18083">
    <property type="entry name" value="PutA_N"/>
    <property type="match status" value="1"/>
</dbReference>
<dbReference type="GO" id="GO:0010133">
    <property type="term" value="P:L-proline catabolic process to L-glutamate"/>
    <property type="evidence" value="ECO:0007669"/>
    <property type="project" value="InterPro"/>
</dbReference>
<evidence type="ECO:0000256" key="6">
    <source>
        <dbReference type="ARBA" id="ARBA00048142"/>
    </source>
</evidence>
<evidence type="ECO:0000256" key="5">
    <source>
        <dbReference type="ARBA" id="ARBA00032259"/>
    </source>
</evidence>
<feature type="domain" description="Proline dehydrogenase" evidence="11">
    <location>
        <begin position="123"/>
        <end position="425"/>
    </location>
</feature>